<evidence type="ECO:0000313" key="9">
    <source>
        <dbReference type="Proteomes" id="UP000321571"/>
    </source>
</evidence>
<accession>A0A5C8NIE9</accession>
<dbReference type="AlphaFoldDB" id="A0A5C8NIE9"/>
<feature type="transmembrane region" description="Helical" evidence="6">
    <location>
        <begin position="12"/>
        <end position="36"/>
    </location>
</feature>
<name>A0A5C8NIE9_9ACTN</name>
<dbReference type="NCBIfam" id="TIGR03954">
    <property type="entry name" value="integ_memb_HG"/>
    <property type="match status" value="1"/>
</dbReference>
<dbReference type="GO" id="GO:0005886">
    <property type="term" value="C:plasma membrane"/>
    <property type="evidence" value="ECO:0007669"/>
    <property type="project" value="UniProtKB-SubCell"/>
</dbReference>
<organism evidence="8 9">
    <name type="scientific">Aeromicrobium terrae</name>
    <dbReference type="NCBI Taxonomy" id="2498846"/>
    <lineage>
        <taxon>Bacteria</taxon>
        <taxon>Bacillati</taxon>
        <taxon>Actinomycetota</taxon>
        <taxon>Actinomycetes</taxon>
        <taxon>Propionibacteriales</taxon>
        <taxon>Nocardioidaceae</taxon>
        <taxon>Aeromicrobium</taxon>
    </lineage>
</organism>
<dbReference type="InterPro" id="IPR023845">
    <property type="entry name" value="DUF3817_TM"/>
</dbReference>
<dbReference type="PANTHER" id="PTHR40077">
    <property type="entry name" value="MEMBRANE PROTEIN-RELATED"/>
    <property type="match status" value="1"/>
</dbReference>
<evidence type="ECO:0000256" key="3">
    <source>
        <dbReference type="ARBA" id="ARBA00022692"/>
    </source>
</evidence>
<dbReference type="EMBL" id="VDUX01000004">
    <property type="protein sequence ID" value="TXL60972.1"/>
    <property type="molecule type" value="Genomic_DNA"/>
</dbReference>
<feature type="transmembrane region" description="Helical" evidence="6">
    <location>
        <begin position="48"/>
        <end position="69"/>
    </location>
</feature>
<comment type="caution">
    <text evidence="8">The sequence shown here is derived from an EMBL/GenBank/DDBJ whole genome shotgun (WGS) entry which is preliminary data.</text>
</comment>
<keyword evidence="3 6" id="KW-0812">Transmembrane</keyword>
<evidence type="ECO:0000256" key="6">
    <source>
        <dbReference type="SAM" id="Phobius"/>
    </source>
</evidence>
<feature type="domain" description="DUF3817" evidence="7">
    <location>
        <begin position="10"/>
        <end position="101"/>
    </location>
</feature>
<keyword evidence="5 6" id="KW-0472">Membrane</keyword>
<feature type="transmembrane region" description="Helical" evidence="6">
    <location>
        <begin position="81"/>
        <end position="100"/>
    </location>
</feature>
<comment type="subcellular location">
    <subcellularLocation>
        <location evidence="1">Cell membrane</location>
        <topology evidence="1">Multi-pass membrane protein</topology>
    </subcellularLocation>
</comment>
<evidence type="ECO:0000256" key="5">
    <source>
        <dbReference type="ARBA" id="ARBA00023136"/>
    </source>
</evidence>
<evidence type="ECO:0000256" key="4">
    <source>
        <dbReference type="ARBA" id="ARBA00022989"/>
    </source>
</evidence>
<evidence type="ECO:0000259" key="7">
    <source>
        <dbReference type="Pfam" id="PF12823"/>
    </source>
</evidence>
<dbReference type="OrthoDB" id="3396203at2"/>
<evidence type="ECO:0000256" key="1">
    <source>
        <dbReference type="ARBA" id="ARBA00004651"/>
    </source>
</evidence>
<keyword evidence="4 6" id="KW-1133">Transmembrane helix</keyword>
<evidence type="ECO:0000313" key="8">
    <source>
        <dbReference type="EMBL" id="TXL60972.1"/>
    </source>
</evidence>
<sequence length="109" mass="11903">MTPARTATRTWFRAIAVAEAVSWLGLLIAMFFKWIVQDDPHTGIEGGVPVMGPIHGAIFVAYVVMCFVARSRFAWTARTTLVALVAAVPPFATAVFEVVADRKGLLARR</sequence>
<dbReference type="Pfam" id="PF12823">
    <property type="entry name" value="DUF3817"/>
    <property type="match status" value="1"/>
</dbReference>
<keyword evidence="9" id="KW-1185">Reference proteome</keyword>
<protein>
    <submittedName>
        <fullName evidence="8">DUF3817 domain-containing protein</fullName>
    </submittedName>
</protein>
<dbReference type="Proteomes" id="UP000321571">
    <property type="component" value="Unassembled WGS sequence"/>
</dbReference>
<gene>
    <name evidence="8" type="ORF">FHP06_10920</name>
</gene>
<proteinExistence type="predicted"/>
<keyword evidence="2" id="KW-1003">Cell membrane</keyword>
<reference evidence="8 9" key="1">
    <citation type="submission" date="2019-06" db="EMBL/GenBank/DDBJ databases">
        <title>Aeromicrobium sp. nov., isolated from a maize field.</title>
        <authorList>
            <person name="Lin S.-Y."/>
            <person name="Tsai C.-F."/>
            <person name="Young C.-C."/>
        </authorList>
    </citation>
    <scope>NUCLEOTIDE SEQUENCE [LARGE SCALE GENOMIC DNA]</scope>
    <source>
        <strain evidence="8 9">CC-CFT486</strain>
    </source>
</reference>
<dbReference type="PANTHER" id="PTHR40077:SF1">
    <property type="entry name" value="MEMBRANE PROTEIN"/>
    <property type="match status" value="1"/>
</dbReference>
<evidence type="ECO:0000256" key="2">
    <source>
        <dbReference type="ARBA" id="ARBA00022475"/>
    </source>
</evidence>